<evidence type="ECO:0000256" key="2">
    <source>
        <dbReference type="ARBA" id="ARBA00016956"/>
    </source>
</evidence>
<dbReference type="KEGG" id="sum:SMCARI_102"/>
<evidence type="ECO:0000313" key="8">
    <source>
        <dbReference type="Proteomes" id="UP000002231"/>
    </source>
</evidence>
<dbReference type="EMBL" id="CP002163">
    <property type="protein sequence ID" value="ADM89918.1"/>
    <property type="molecule type" value="Genomic_DNA"/>
</dbReference>
<keyword evidence="5" id="KW-0963">Cytoplasm</keyword>
<sequence length="272" mass="31408">MYKPKISEINTLRKITNSGIIDCKKAIIESNGNLEEAIDWLRKKGVSDNLICKETNEGFVICKINKEQTVGVILKINCETDFVTRNSTFINMANIIVNKALYCNNIDELFNIKINKNLSVINFINHHINNIIKEKIELSSFEMIKSSFVGYYVHHSNKIGSIVGFSKKIKGIEKIAKEIAMQIVATNPLVLDRNSLPIEIIEREKKIIKNKLLNLKKSKNIIKKIIDGKIQKFIFENVLLYQNFIKNKKISIREYLKNFDKNLKITSYKRIS</sequence>
<dbReference type="CDD" id="cd14275">
    <property type="entry name" value="UBA_EF-Ts"/>
    <property type="match status" value="1"/>
</dbReference>
<gene>
    <name evidence="5 7" type="primary">tsf</name>
    <name evidence="7" type="ordered locus">SMCARI_102</name>
</gene>
<dbReference type="PANTHER" id="PTHR11741">
    <property type="entry name" value="ELONGATION FACTOR TS"/>
    <property type="match status" value="1"/>
</dbReference>
<evidence type="ECO:0000256" key="4">
    <source>
        <dbReference type="ARBA" id="ARBA00022917"/>
    </source>
</evidence>
<evidence type="ECO:0000256" key="3">
    <source>
        <dbReference type="ARBA" id="ARBA00022768"/>
    </source>
</evidence>
<keyword evidence="3 5" id="KW-0251">Elongation factor</keyword>
<dbReference type="AlphaFoldDB" id="E0TJE1"/>
<keyword evidence="8" id="KW-1185">Reference proteome</keyword>
<feature type="region of interest" description="Involved in Mg(2+) ion dislocation from EF-Tu" evidence="5">
    <location>
        <begin position="80"/>
        <end position="83"/>
    </location>
</feature>
<proteinExistence type="inferred from homology"/>
<dbReference type="GO" id="GO:0003746">
    <property type="term" value="F:translation elongation factor activity"/>
    <property type="evidence" value="ECO:0007669"/>
    <property type="project" value="UniProtKB-UniRule"/>
</dbReference>
<evidence type="ECO:0000256" key="5">
    <source>
        <dbReference type="HAMAP-Rule" id="MF_00050"/>
    </source>
</evidence>
<reference evidence="8" key="1">
    <citation type="journal article" date="2010" name="Genome Biol. Evol.">
        <title>Functional convergence in reduced genomes of bacterial symbionts spanning 200 My of evolution.</title>
        <authorList>
            <person name="McCutcheon J.P."/>
            <person name="Moran N.A."/>
        </authorList>
    </citation>
    <scope>NUCLEOTIDE SEQUENCE [LARGE SCALE GENOMIC DNA]</scope>
    <source>
        <strain evidence="8">CARI</strain>
    </source>
</reference>
<evidence type="ECO:0000313" key="7">
    <source>
        <dbReference type="EMBL" id="ADM89918.1"/>
    </source>
</evidence>
<dbReference type="PANTHER" id="PTHR11741:SF0">
    <property type="entry name" value="ELONGATION FACTOR TS, MITOCHONDRIAL"/>
    <property type="match status" value="1"/>
</dbReference>
<dbReference type="NCBIfam" id="TIGR00116">
    <property type="entry name" value="tsf"/>
    <property type="match status" value="1"/>
</dbReference>
<dbReference type="HAMAP" id="MF_00050">
    <property type="entry name" value="EF_Ts"/>
    <property type="match status" value="1"/>
</dbReference>
<dbReference type="InterPro" id="IPR036402">
    <property type="entry name" value="EF-Ts_dimer_sf"/>
</dbReference>
<comment type="similarity">
    <text evidence="1 5">Belongs to the EF-Ts family.</text>
</comment>
<dbReference type="Proteomes" id="UP000002231">
    <property type="component" value="Chromosome"/>
</dbReference>
<dbReference type="InterPro" id="IPR014039">
    <property type="entry name" value="Transl_elong_EFTs/EF1B_dimer"/>
</dbReference>
<feature type="domain" description="Translation elongation factor EFTs/EF1B dimerisation" evidence="6">
    <location>
        <begin position="71"/>
        <end position="271"/>
    </location>
</feature>
<accession>E0TJE1</accession>
<dbReference type="STRING" id="706194.SMCARI_102"/>
<dbReference type="Gene3D" id="1.10.8.10">
    <property type="entry name" value="DNA helicase RuvA subunit, C-terminal domain"/>
    <property type="match status" value="1"/>
</dbReference>
<comment type="subcellular location">
    <subcellularLocation>
        <location evidence="5">Cytoplasm</location>
    </subcellularLocation>
</comment>
<dbReference type="GO" id="GO:0005737">
    <property type="term" value="C:cytoplasm"/>
    <property type="evidence" value="ECO:0007669"/>
    <property type="project" value="UniProtKB-SubCell"/>
</dbReference>
<organism evidence="7 8">
    <name type="scientific">Karelsulcia muelleri (strain CARI)</name>
    <name type="common">Sulcia muelleri</name>
    <dbReference type="NCBI Taxonomy" id="706194"/>
    <lineage>
        <taxon>Bacteria</taxon>
        <taxon>Pseudomonadati</taxon>
        <taxon>Bacteroidota</taxon>
        <taxon>Flavobacteriia</taxon>
        <taxon>Flavobacteriales</taxon>
        <taxon>Candidatus Karelsulcia</taxon>
    </lineage>
</organism>
<evidence type="ECO:0000256" key="1">
    <source>
        <dbReference type="ARBA" id="ARBA00005532"/>
    </source>
</evidence>
<name>E0TJE1_KARMC</name>
<dbReference type="SUPFAM" id="SSF54713">
    <property type="entry name" value="Elongation factor Ts (EF-Ts), dimerisation domain"/>
    <property type="match status" value="1"/>
</dbReference>
<dbReference type="Gene3D" id="3.30.479.20">
    <property type="entry name" value="Elongation factor Ts, dimerisation domain"/>
    <property type="match status" value="2"/>
</dbReference>
<dbReference type="HOGENOM" id="CLU_047155_0_2_10"/>
<protein>
    <recommendedName>
        <fullName evidence="2 5">Elongation factor Ts</fullName>
        <shortName evidence="5">EF-Ts</shortName>
    </recommendedName>
</protein>
<keyword evidence="4 5" id="KW-0648">Protein biosynthesis</keyword>
<dbReference type="SUPFAM" id="SSF46934">
    <property type="entry name" value="UBA-like"/>
    <property type="match status" value="1"/>
</dbReference>
<dbReference type="Pfam" id="PF00889">
    <property type="entry name" value="EF_TS"/>
    <property type="match status" value="1"/>
</dbReference>
<comment type="function">
    <text evidence="5">Associates with the EF-Tu.GDP complex and induces the exchange of GDP to GTP. It remains bound to the aminoacyl-tRNA.EF-Tu.GTP complex up to the GTP hydrolysis stage on the ribosome.</text>
</comment>
<evidence type="ECO:0000259" key="6">
    <source>
        <dbReference type="Pfam" id="PF00889"/>
    </source>
</evidence>
<dbReference type="Gene3D" id="1.10.286.20">
    <property type="match status" value="1"/>
</dbReference>
<dbReference type="FunFam" id="1.10.8.10:FF:000001">
    <property type="entry name" value="Elongation factor Ts"/>
    <property type="match status" value="1"/>
</dbReference>
<dbReference type="InterPro" id="IPR001816">
    <property type="entry name" value="Transl_elong_EFTs/EF1B"/>
</dbReference>
<dbReference type="InterPro" id="IPR009060">
    <property type="entry name" value="UBA-like_sf"/>
</dbReference>